<dbReference type="PANTHER" id="PTHR11161:SF0">
    <property type="entry name" value="O-ACYLTRANSFERASE LIKE PROTEIN"/>
    <property type="match status" value="1"/>
</dbReference>
<evidence type="ECO:0000313" key="2">
    <source>
        <dbReference type="EMBL" id="KOB75520.1"/>
    </source>
</evidence>
<evidence type="ECO:0000256" key="1">
    <source>
        <dbReference type="SAM" id="Phobius"/>
    </source>
</evidence>
<reference evidence="2 3" key="1">
    <citation type="journal article" date="2015" name="Genome Biol. Evol.">
        <title>The genome of winter moth (Operophtera brumata) provides a genomic perspective on sexual dimorphism and phenology.</title>
        <authorList>
            <person name="Derks M.F."/>
            <person name="Smit S."/>
            <person name="Salis L."/>
            <person name="Schijlen E."/>
            <person name="Bossers A."/>
            <person name="Mateman C."/>
            <person name="Pijl A.S."/>
            <person name="de Ridder D."/>
            <person name="Groenen M.A."/>
            <person name="Visser M.E."/>
            <person name="Megens H.J."/>
        </authorList>
    </citation>
    <scope>NUCLEOTIDE SEQUENCE [LARGE SCALE GENOMIC DNA]</scope>
    <source>
        <strain evidence="2">WM2013NL</strain>
        <tissue evidence="2">Head and thorax</tissue>
    </source>
</reference>
<organism evidence="2 3">
    <name type="scientific">Operophtera brumata</name>
    <name type="common">Winter moth</name>
    <name type="synonym">Phalaena brumata</name>
    <dbReference type="NCBI Taxonomy" id="104452"/>
    <lineage>
        <taxon>Eukaryota</taxon>
        <taxon>Metazoa</taxon>
        <taxon>Ecdysozoa</taxon>
        <taxon>Arthropoda</taxon>
        <taxon>Hexapoda</taxon>
        <taxon>Insecta</taxon>
        <taxon>Pterygota</taxon>
        <taxon>Neoptera</taxon>
        <taxon>Endopterygota</taxon>
        <taxon>Lepidoptera</taxon>
        <taxon>Glossata</taxon>
        <taxon>Ditrysia</taxon>
        <taxon>Geometroidea</taxon>
        <taxon>Geometridae</taxon>
        <taxon>Larentiinae</taxon>
        <taxon>Operophtera</taxon>
    </lineage>
</organism>
<keyword evidence="3" id="KW-1185">Reference proteome</keyword>
<evidence type="ECO:0000313" key="3">
    <source>
        <dbReference type="Proteomes" id="UP000037510"/>
    </source>
</evidence>
<protein>
    <submittedName>
        <fullName evidence="2">Nose resistant to fluoxetine protein 6</fullName>
    </submittedName>
</protein>
<dbReference type="Proteomes" id="UP000037510">
    <property type="component" value="Unassembled WGS sequence"/>
</dbReference>
<comment type="caution">
    <text evidence="2">The sequence shown here is derived from an EMBL/GenBank/DDBJ whole genome shotgun (WGS) entry which is preliminary data.</text>
</comment>
<dbReference type="PANTHER" id="PTHR11161">
    <property type="entry name" value="O-ACYLTRANSFERASE"/>
    <property type="match status" value="1"/>
</dbReference>
<feature type="transmembrane region" description="Helical" evidence="1">
    <location>
        <begin position="136"/>
        <end position="156"/>
    </location>
</feature>
<name>A0A0L7LJB1_OPEBR</name>
<sequence>MAKVPMQETTFSSLPPLYALDEWSECQAPGDVYCMVDAALEYSEQTLKHYNRTLIHRGVCVSRCGPMEEGHWDTAAQRCVNLTVQKYGLEMYDQFGWKAVLNSPLWIQAFFSISGFLTAYTVLITSDTRPITLWKCLMLTPLAVFALWFTIAWFPALGSGPQWAWVVTREAADCSERWWYHALYVHNHLPTGKFCMGHTW</sequence>
<dbReference type="EMBL" id="JTDY01000895">
    <property type="protein sequence ID" value="KOB75520.1"/>
    <property type="molecule type" value="Genomic_DNA"/>
</dbReference>
<keyword evidence="1" id="KW-0472">Membrane</keyword>
<keyword evidence="1" id="KW-1133">Transmembrane helix</keyword>
<feature type="transmembrane region" description="Helical" evidence="1">
    <location>
        <begin position="105"/>
        <end position="124"/>
    </location>
</feature>
<dbReference type="InterPro" id="IPR052728">
    <property type="entry name" value="O2_lipid_transport_reg"/>
</dbReference>
<accession>A0A0L7LJB1</accession>
<gene>
    <name evidence="2" type="ORF">OBRU01_07347</name>
</gene>
<proteinExistence type="predicted"/>
<dbReference type="AlphaFoldDB" id="A0A0L7LJB1"/>
<keyword evidence="1" id="KW-0812">Transmembrane</keyword>